<accession>A0A493TXS7</accession>
<evidence type="ECO:0000259" key="4">
    <source>
        <dbReference type="PROSITE" id="PS51135"/>
    </source>
</evidence>
<dbReference type="AlphaFoldDB" id="A0A493TXS7"/>
<proteinExistence type="predicted"/>
<evidence type="ECO:0000256" key="2">
    <source>
        <dbReference type="PROSITE-ProRule" id="PRU00447"/>
    </source>
</evidence>
<dbReference type="Ensembl" id="ENSAPLT00000027792.1">
    <property type="protein sequence ID" value="ENSAPLP00000030697.1"/>
    <property type="gene ID" value="ENSAPLG00000007382.2"/>
</dbReference>
<dbReference type="GeneTree" id="ENSGT00390000018596"/>
<dbReference type="Gene3D" id="3.10.20.10">
    <property type="match status" value="2"/>
</dbReference>
<dbReference type="GO" id="GO:0006915">
    <property type="term" value="P:apoptotic process"/>
    <property type="evidence" value="ECO:0007669"/>
    <property type="project" value="UniProtKB-UniRule"/>
</dbReference>
<feature type="domain" description="CIDE-N" evidence="4">
    <location>
        <begin position="159"/>
        <end position="261"/>
    </location>
</feature>
<dbReference type="PROSITE" id="PS51135">
    <property type="entry name" value="CIDE_N"/>
    <property type="match status" value="1"/>
</dbReference>
<dbReference type="SMART" id="SM00266">
    <property type="entry name" value="CAD"/>
    <property type="match status" value="1"/>
</dbReference>
<feature type="region of interest" description="Disordered" evidence="3">
    <location>
        <begin position="291"/>
        <end position="310"/>
    </location>
</feature>
<reference evidence="5" key="3">
    <citation type="submission" date="2025-09" db="UniProtKB">
        <authorList>
            <consortium name="Ensembl"/>
        </authorList>
    </citation>
    <scope>IDENTIFICATION</scope>
</reference>
<dbReference type="GO" id="GO:0042981">
    <property type="term" value="P:regulation of apoptotic process"/>
    <property type="evidence" value="ECO:0007669"/>
    <property type="project" value="TreeGrafter"/>
</dbReference>
<reference evidence="6" key="1">
    <citation type="submission" date="2017-10" db="EMBL/GenBank/DDBJ databases">
        <title>A new Pekin duck reference genome.</title>
        <authorList>
            <person name="Hou Z.-C."/>
            <person name="Zhou Z.-K."/>
            <person name="Zhu F."/>
            <person name="Hou S.-S."/>
        </authorList>
    </citation>
    <scope>NUCLEOTIDE SEQUENCE [LARGE SCALE GENOMIC DNA]</scope>
</reference>
<dbReference type="Pfam" id="PF02017">
    <property type="entry name" value="CIDE-N"/>
    <property type="match status" value="2"/>
</dbReference>
<dbReference type="SUPFAM" id="SSF54277">
    <property type="entry name" value="CAD &amp; PB1 domains"/>
    <property type="match status" value="1"/>
</dbReference>
<dbReference type="PANTHER" id="PTHR12306:SF9">
    <property type="entry name" value="LIPID TRANSFERASE CIDEC"/>
    <property type="match status" value="1"/>
</dbReference>
<name>A0A493TXS7_ANAPP</name>
<protein>
    <recommendedName>
        <fullName evidence="4">CIDE-N domain-containing protein</fullName>
    </recommendedName>
</protein>
<dbReference type="STRING" id="8840.ENSAPLP00000030697"/>
<evidence type="ECO:0000256" key="3">
    <source>
        <dbReference type="SAM" id="MobiDB-lite"/>
    </source>
</evidence>
<feature type="region of interest" description="Disordered" evidence="3">
    <location>
        <begin position="193"/>
        <end position="216"/>
    </location>
</feature>
<organism evidence="5 6">
    <name type="scientific">Anas platyrhynchos platyrhynchos</name>
    <name type="common">Northern mallard</name>
    <dbReference type="NCBI Taxonomy" id="8840"/>
    <lineage>
        <taxon>Eukaryota</taxon>
        <taxon>Metazoa</taxon>
        <taxon>Chordata</taxon>
        <taxon>Craniata</taxon>
        <taxon>Vertebrata</taxon>
        <taxon>Euteleostomi</taxon>
        <taxon>Archelosauria</taxon>
        <taxon>Archosauria</taxon>
        <taxon>Dinosauria</taxon>
        <taxon>Saurischia</taxon>
        <taxon>Theropoda</taxon>
        <taxon>Coelurosauria</taxon>
        <taxon>Aves</taxon>
        <taxon>Neognathae</taxon>
        <taxon>Galloanserae</taxon>
        <taxon>Anseriformes</taxon>
        <taxon>Anatidae</taxon>
        <taxon>Anatinae</taxon>
        <taxon>Anas</taxon>
    </lineage>
</organism>
<feature type="region of interest" description="Disordered" evidence="3">
    <location>
        <begin position="86"/>
        <end position="114"/>
    </location>
</feature>
<dbReference type="Proteomes" id="UP000016666">
    <property type="component" value="Unassembled WGS sequence"/>
</dbReference>
<keyword evidence="1 2" id="KW-0053">Apoptosis</keyword>
<sequence length="310" mass="32735">MGLLGWGYWDGAGGYWDGADCQPLPGAPGLPWLCGCPYIHAPSPGAPLYGVGVRLWLCLHLPFAPVLTQPHAPLCVRAALAGTGTRSQRAGATPAGKVRGRRSQTPPGAETLFPPLRTQRGAAMDYAKSLSLRLAAPVSKCVSASASMTQQLLLNPAPRPRPFRVCNWDRSLRKGIMAPSLAELLRQVSHPSVHPSVHLGSVPHPNPHPTPKQAQSALLAPSPVVLVLEEDGTAVETEAFFRTLEEGAVLMALAKGQTWAAPKVSPMGWRIRNPPNYPSCVPKTGSVGVPRVPLGSAGTRRDAAPRGCLG</sequence>
<keyword evidence="6" id="KW-1185">Reference proteome</keyword>
<evidence type="ECO:0000256" key="1">
    <source>
        <dbReference type="ARBA" id="ARBA00022703"/>
    </source>
</evidence>
<evidence type="ECO:0000313" key="6">
    <source>
        <dbReference type="Proteomes" id="UP000016666"/>
    </source>
</evidence>
<reference evidence="5" key="2">
    <citation type="submission" date="2025-08" db="UniProtKB">
        <authorList>
            <consortium name="Ensembl"/>
        </authorList>
    </citation>
    <scope>IDENTIFICATION</scope>
</reference>
<dbReference type="InterPro" id="IPR003508">
    <property type="entry name" value="CIDE-N_dom"/>
</dbReference>
<dbReference type="PANTHER" id="PTHR12306">
    <property type="entry name" value="CELL DEATH ACTIVATOR CIDE"/>
    <property type="match status" value="1"/>
</dbReference>
<evidence type="ECO:0000313" key="5">
    <source>
        <dbReference type="Ensembl" id="ENSAPLP00000030697.1"/>
    </source>
</evidence>